<keyword evidence="3" id="KW-1185">Reference proteome</keyword>
<feature type="transmembrane region" description="Helical" evidence="1">
    <location>
        <begin position="9"/>
        <end position="25"/>
    </location>
</feature>
<reference evidence="2 3" key="1">
    <citation type="submission" date="2016-07" db="EMBL/GenBank/DDBJ databases">
        <title>Acinetobacter sp. ANC 4603.</title>
        <authorList>
            <person name="Radolfova-Krizova L."/>
            <person name="Nemec A."/>
        </authorList>
    </citation>
    <scope>NUCLEOTIDE SEQUENCE [LARGE SCALE GENOMIC DNA]</scope>
    <source>
        <strain evidence="2 3">ANC 4603</strain>
    </source>
</reference>
<protein>
    <submittedName>
        <fullName evidence="2">Uncharacterized protein</fullName>
    </submittedName>
</protein>
<organism evidence="2 3">
    <name type="scientific">Acinetobacter celticus</name>
    <dbReference type="NCBI Taxonomy" id="1891224"/>
    <lineage>
        <taxon>Bacteria</taxon>
        <taxon>Pseudomonadati</taxon>
        <taxon>Pseudomonadota</taxon>
        <taxon>Gammaproteobacteria</taxon>
        <taxon>Moraxellales</taxon>
        <taxon>Moraxellaceae</taxon>
        <taxon>Acinetobacter</taxon>
    </lineage>
</organism>
<evidence type="ECO:0000256" key="1">
    <source>
        <dbReference type="SAM" id="Phobius"/>
    </source>
</evidence>
<dbReference type="AlphaFoldDB" id="A0A1C3CYU0"/>
<keyword evidence="1" id="KW-0472">Membrane</keyword>
<keyword evidence="1" id="KW-0812">Transmembrane</keyword>
<comment type="caution">
    <text evidence="2">The sequence shown here is derived from an EMBL/GenBank/DDBJ whole genome shotgun (WGS) entry which is preliminary data.</text>
</comment>
<evidence type="ECO:0000313" key="3">
    <source>
        <dbReference type="Proteomes" id="UP000186553"/>
    </source>
</evidence>
<gene>
    <name evidence="2" type="ORF">BBP83_04820</name>
</gene>
<dbReference type="Proteomes" id="UP000186553">
    <property type="component" value="Unassembled WGS sequence"/>
</dbReference>
<sequence>MIQYYGTKAPIYLGAFFMAVFSIMMNKKQQFALITIQNLLFSLILVLKIGLRWVSNKLQSYKYKR</sequence>
<dbReference type="EMBL" id="MBDL01000008">
    <property type="protein sequence ID" value="ODA13699.1"/>
    <property type="molecule type" value="Genomic_DNA"/>
</dbReference>
<name>A0A1C3CYU0_9GAMM</name>
<evidence type="ECO:0000313" key="2">
    <source>
        <dbReference type="EMBL" id="ODA13699.1"/>
    </source>
</evidence>
<dbReference type="STRING" id="1891224.BBP83_04820"/>
<feature type="transmembrane region" description="Helical" evidence="1">
    <location>
        <begin position="31"/>
        <end position="55"/>
    </location>
</feature>
<proteinExistence type="predicted"/>
<accession>A0A1C3CYU0</accession>
<keyword evidence="1" id="KW-1133">Transmembrane helix</keyword>